<evidence type="ECO:0000313" key="3">
    <source>
        <dbReference type="Proteomes" id="UP000234789"/>
    </source>
</evidence>
<keyword evidence="1" id="KW-0472">Membrane</keyword>
<dbReference type="AlphaFoldDB" id="A0A2N5NBM9"/>
<evidence type="ECO:0000256" key="1">
    <source>
        <dbReference type="SAM" id="Phobius"/>
    </source>
</evidence>
<keyword evidence="1" id="KW-0812">Transmembrane</keyword>
<name>A0A2N5NBM9_9BACL</name>
<keyword evidence="3" id="KW-1185">Reference proteome</keyword>
<reference evidence="2 3" key="1">
    <citation type="submission" date="2017-05" db="EMBL/GenBank/DDBJ databases">
        <title>Functional genome analysis of Paenibacillus pasadenensis strain R16: insights on endophytic life style and antifungal activity.</title>
        <authorList>
            <person name="Passera A."/>
            <person name="Marcolungo L."/>
            <person name="Casati P."/>
            <person name="Brasca M."/>
            <person name="Quaglino F."/>
            <person name="Delledonne M."/>
        </authorList>
    </citation>
    <scope>NUCLEOTIDE SEQUENCE [LARGE SCALE GENOMIC DNA]</scope>
    <source>
        <strain evidence="2 3">R16</strain>
    </source>
</reference>
<protein>
    <submittedName>
        <fullName evidence="2">Substrate-specific component CbrT of predicted cobalamin ECF transporter</fullName>
    </submittedName>
</protein>
<dbReference type="PIRSF" id="PIRSF037395">
    <property type="entry name" value="UCP037395_ABCper"/>
    <property type="match status" value="1"/>
</dbReference>
<dbReference type="Gene3D" id="1.10.1760.20">
    <property type="match status" value="1"/>
</dbReference>
<feature type="transmembrane region" description="Helical" evidence="1">
    <location>
        <begin position="207"/>
        <end position="228"/>
    </location>
</feature>
<dbReference type="Proteomes" id="UP000234789">
    <property type="component" value="Unassembled WGS sequence"/>
</dbReference>
<dbReference type="Pfam" id="PF12822">
    <property type="entry name" value="ECF_trnsprt"/>
    <property type="match status" value="1"/>
</dbReference>
<dbReference type="InterPro" id="IPR017196">
    <property type="entry name" value="ECF_substrate-spec_UCP037395"/>
</dbReference>
<dbReference type="GO" id="GO:0022857">
    <property type="term" value="F:transmembrane transporter activity"/>
    <property type="evidence" value="ECO:0007669"/>
    <property type="project" value="InterPro"/>
</dbReference>
<comment type="caution">
    <text evidence="2">The sequence shown here is derived from an EMBL/GenBank/DDBJ whole genome shotgun (WGS) entry which is preliminary data.</text>
</comment>
<feature type="transmembrane region" description="Helical" evidence="1">
    <location>
        <begin position="165"/>
        <end position="187"/>
    </location>
</feature>
<gene>
    <name evidence="2" type="ORF">B8V81_1948</name>
</gene>
<dbReference type="EMBL" id="NFEZ01000003">
    <property type="protein sequence ID" value="PLT47724.1"/>
    <property type="molecule type" value="Genomic_DNA"/>
</dbReference>
<feature type="transmembrane region" description="Helical" evidence="1">
    <location>
        <begin position="41"/>
        <end position="59"/>
    </location>
</feature>
<keyword evidence="1" id="KW-1133">Transmembrane helix</keyword>
<organism evidence="2 3">
    <name type="scientific">Paenibacillus pasadenensis</name>
    <dbReference type="NCBI Taxonomy" id="217090"/>
    <lineage>
        <taxon>Bacteria</taxon>
        <taxon>Bacillati</taxon>
        <taxon>Bacillota</taxon>
        <taxon>Bacilli</taxon>
        <taxon>Bacillales</taxon>
        <taxon>Paenibacillaceae</taxon>
        <taxon>Paenibacillus</taxon>
    </lineage>
</organism>
<feature type="transmembrane region" description="Helical" evidence="1">
    <location>
        <begin position="97"/>
        <end position="128"/>
    </location>
</feature>
<dbReference type="InterPro" id="IPR024529">
    <property type="entry name" value="ECF_trnsprt_substrate-spec"/>
</dbReference>
<feature type="transmembrane region" description="Helical" evidence="1">
    <location>
        <begin position="71"/>
        <end position="91"/>
    </location>
</feature>
<proteinExistence type="predicted"/>
<accession>A0A2N5NBM9</accession>
<feature type="transmembrane region" description="Helical" evidence="1">
    <location>
        <begin position="12"/>
        <end position="35"/>
    </location>
</feature>
<evidence type="ECO:0000313" key="2">
    <source>
        <dbReference type="EMBL" id="PLT47724.1"/>
    </source>
</evidence>
<sequence length="240" mass="26270">MPKRSAERSSSLHSSGMGGVYALCLLGALALMGLAMWRRELYLPLSLAMIALAMLPFFIRFERRKLRAEELLLVAMLGAIAAVSRIPFVALPSVQPVSFIVIMAALVFGAESGFLVGAIAAIVSNLFLGQGPWTPWQMFSWGMIGFTAGLLRHTRLMGSAWGRAAFGFAWGFLFGWVMNLWGLLGFIGDLSWPAIAASYAASFPFDLAHALSNVFFLMLFSGIWLRILGRAKRKYGLLDP</sequence>